<evidence type="ECO:0008006" key="5">
    <source>
        <dbReference type="Google" id="ProtNLM"/>
    </source>
</evidence>
<feature type="compositionally biased region" description="Basic and acidic residues" evidence="1">
    <location>
        <begin position="57"/>
        <end position="69"/>
    </location>
</feature>
<dbReference type="AlphaFoldDB" id="A0AA39HC49"/>
<protein>
    <recommendedName>
        <fullName evidence="5">Secreted protein</fullName>
    </recommendedName>
</protein>
<name>A0AA39HC49_9BILA</name>
<comment type="caution">
    <text evidence="3">The sequence shown here is derived from an EMBL/GenBank/DDBJ whole genome shotgun (WGS) entry which is preliminary data.</text>
</comment>
<feature type="signal peptide" evidence="2">
    <location>
        <begin position="1"/>
        <end position="19"/>
    </location>
</feature>
<feature type="chain" id="PRO_5041352257" description="Secreted protein" evidence="2">
    <location>
        <begin position="20"/>
        <end position="69"/>
    </location>
</feature>
<organism evidence="3 4">
    <name type="scientific">Steinernema hermaphroditum</name>
    <dbReference type="NCBI Taxonomy" id="289476"/>
    <lineage>
        <taxon>Eukaryota</taxon>
        <taxon>Metazoa</taxon>
        <taxon>Ecdysozoa</taxon>
        <taxon>Nematoda</taxon>
        <taxon>Chromadorea</taxon>
        <taxon>Rhabditida</taxon>
        <taxon>Tylenchina</taxon>
        <taxon>Panagrolaimomorpha</taxon>
        <taxon>Strongyloidoidea</taxon>
        <taxon>Steinernematidae</taxon>
        <taxon>Steinernema</taxon>
    </lineage>
</organism>
<evidence type="ECO:0000256" key="2">
    <source>
        <dbReference type="SAM" id="SignalP"/>
    </source>
</evidence>
<feature type="compositionally biased region" description="Basic and acidic residues" evidence="1">
    <location>
        <begin position="23"/>
        <end position="47"/>
    </location>
</feature>
<feature type="region of interest" description="Disordered" evidence="1">
    <location>
        <begin position="19"/>
        <end position="69"/>
    </location>
</feature>
<gene>
    <name evidence="3" type="ORF">QR680_016372</name>
</gene>
<reference evidence="3" key="1">
    <citation type="submission" date="2023-06" db="EMBL/GenBank/DDBJ databases">
        <title>Genomic analysis of the entomopathogenic nematode Steinernema hermaphroditum.</title>
        <authorList>
            <person name="Schwarz E.M."/>
            <person name="Heppert J.K."/>
            <person name="Baniya A."/>
            <person name="Schwartz H.T."/>
            <person name="Tan C.-H."/>
            <person name="Antoshechkin I."/>
            <person name="Sternberg P.W."/>
            <person name="Goodrich-Blair H."/>
            <person name="Dillman A.R."/>
        </authorList>
    </citation>
    <scope>NUCLEOTIDE SEQUENCE</scope>
    <source>
        <strain evidence="3">PS9179</strain>
        <tissue evidence="3">Whole animal</tissue>
    </source>
</reference>
<evidence type="ECO:0000313" key="3">
    <source>
        <dbReference type="EMBL" id="KAK0402506.1"/>
    </source>
</evidence>
<sequence>MRLFAVLLLVFLIVAGVFGQEPAKPEDEKHEGKEGAGAEHHRKEGEGHQGGGNYKGGQEHHHHETTPQP</sequence>
<evidence type="ECO:0000256" key="1">
    <source>
        <dbReference type="SAM" id="MobiDB-lite"/>
    </source>
</evidence>
<accession>A0AA39HC49</accession>
<proteinExistence type="predicted"/>
<evidence type="ECO:0000313" key="4">
    <source>
        <dbReference type="Proteomes" id="UP001175271"/>
    </source>
</evidence>
<dbReference type="EMBL" id="JAUCMV010000004">
    <property type="protein sequence ID" value="KAK0402506.1"/>
    <property type="molecule type" value="Genomic_DNA"/>
</dbReference>
<dbReference type="Proteomes" id="UP001175271">
    <property type="component" value="Unassembled WGS sequence"/>
</dbReference>
<keyword evidence="2" id="KW-0732">Signal</keyword>
<keyword evidence="4" id="KW-1185">Reference proteome</keyword>